<keyword evidence="4 6" id="KW-0472">Membrane</keyword>
<feature type="transmembrane region" description="Helical" evidence="6">
    <location>
        <begin position="251"/>
        <end position="273"/>
    </location>
</feature>
<evidence type="ECO:0000256" key="5">
    <source>
        <dbReference type="ARBA" id="ARBA00038359"/>
    </source>
</evidence>
<keyword evidence="3 6" id="KW-1133">Transmembrane helix</keyword>
<evidence type="ECO:0000256" key="6">
    <source>
        <dbReference type="SAM" id="Phobius"/>
    </source>
</evidence>
<feature type="transmembrane region" description="Helical" evidence="6">
    <location>
        <begin position="211"/>
        <end position="231"/>
    </location>
</feature>
<feature type="transmembrane region" description="Helical" evidence="6">
    <location>
        <begin position="93"/>
        <end position="119"/>
    </location>
</feature>
<keyword evidence="2 6" id="KW-0812">Transmembrane</keyword>
<feature type="transmembrane region" description="Helical" evidence="6">
    <location>
        <begin position="126"/>
        <end position="148"/>
    </location>
</feature>
<comment type="subcellular location">
    <subcellularLocation>
        <location evidence="1">Membrane</location>
        <topology evidence="1">Multi-pass membrane protein</topology>
    </subcellularLocation>
</comment>
<evidence type="ECO:0000256" key="1">
    <source>
        <dbReference type="ARBA" id="ARBA00004141"/>
    </source>
</evidence>
<feature type="transmembrane region" description="Helical" evidence="6">
    <location>
        <begin position="49"/>
        <end position="73"/>
    </location>
</feature>
<evidence type="ECO:0000256" key="3">
    <source>
        <dbReference type="ARBA" id="ARBA00022989"/>
    </source>
</evidence>
<feature type="transmembrane region" description="Helical" evidence="6">
    <location>
        <begin position="20"/>
        <end position="37"/>
    </location>
</feature>
<feature type="transmembrane region" description="Helical" evidence="6">
    <location>
        <begin position="177"/>
        <end position="199"/>
    </location>
</feature>
<dbReference type="PANTHER" id="PTHR33048:SF155">
    <property type="entry name" value="INTEGRAL MEMBRANE PROTEIN"/>
    <property type="match status" value="1"/>
</dbReference>
<accession>A0A9W9RJV7</accession>
<dbReference type="AlphaFoldDB" id="A0A9W9RJV7"/>
<evidence type="ECO:0000313" key="9">
    <source>
        <dbReference type="Proteomes" id="UP001147782"/>
    </source>
</evidence>
<dbReference type="Pfam" id="PF20684">
    <property type="entry name" value="Fung_rhodopsin"/>
    <property type="match status" value="1"/>
</dbReference>
<feature type="domain" description="Rhodopsin" evidence="7">
    <location>
        <begin position="33"/>
        <end position="274"/>
    </location>
</feature>
<dbReference type="InterPro" id="IPR052337">
    <property type="entry name" value="SAT4-like"/>
</dbReference>
<comment type="caution">
    <text evidence="8">The sequence shown here is derived from an EMBL/GenBank/DDBJ whole genome shotgun (WGS) entry which is preliminary data.</text>
</comment>
<keyword evidence="9" id="KW-1185">Reference proteome</keyword>
<proteinExistence type="inferred from homology"/>
<protein>
    <recommendedName>
        <fullName evidence="7">Rhodopsin domain-containing protein</fullName>
    </recommendedName>
</protein>
<dbReference type="GO" id="GO:0016020">
    <property type="term" value="C:membrane"/>
    <property type="evidence" value="ECO:0007669"/>
    <property type="project" value="UniProtKB-SubCell"/>
</dbReference>
<dbReference type="PANTHER" id="PTHR33048">
    <property type="entry name" value="PTH11-LIKE INTEGRAL MEMBRANE PROTEIN (AFU_ORTHOLOGUE AFUA_5G11245)"/>
    <property type="match status" value="1"/>
</dbReference>
<gene>
    <name evidence="8" type="ORF">N7496_011286</name>
</gene>
<comment type="similarity">
    <text evidence="5">Belongs to the SAT4 family.</text>
</comment>
<evidence type="ECO:0000313" key="8">
    <source>
        <dbReference type="EMBL" id="KAJ5358873.1"/>
    </source>
</evidence>
<reference evidence="8" key="2">
    <citation type="journal article" date="2023" name="IMA Fungus">
        <title>Comparative genomic study of the Penicillium genus elucidates a diverse pangenome and 15 lateral gene transfer events.</title>
        <authorList>
            <person name="Petersen C."/>
            <person name="Sorensen T."/>
            <person name="Nielsen M.R."/>
            <person name="Sondergaard T.E."/>
            <person name="Sorensen J.L."/>
            <person name="Fitzpatrick D.A."/>
            <person name="Frisvad J.C."/>
            <person name="Nielsen K.L."/>
        </authorList>
    </citation>
    <scope>NUCLEOTIDE SEQUENCE</scope>
    <source>
        <strain evidence="8">IBT 29864</strain>
    </source>
</reference>
<sequence length="351" mass="38756">MSLSPRNSVYNAGPQLLRDVWGLTAVAILIIILRIIAKLRIGKFGADDILMVSALCLAVIGSIMVTLAIKLGFGQELSSINTSNVSKIIMHDYLTQTFGLAGGALGRISFIVFIIGLLVQKRSHRIILWILIGLQVIVNSIFIIILFVQCPGHASAIWAHSGKAKCWDLHVQAYYGYFQGAFNSATDLYLAVFSTCIFWNLNLKVRVKVGLVALLGMGIFAMIASIIKTVQTRVLATSDSEPTTATIDYDRWIYIETYLVIITASIPCIRSLLRPTNSRKISSSDTHELSSRYAISSMRSRTRRRDSSIDGKRIINVSEGDLSIDDEISRGYQHNVTPQLGESRESVVICV</sequence>
<evidence type="ECO:0000256" key="2">
    <source>
        <dbReference type="ARBA" id="ARBA00022692"/>
    </source>
</evidence>
<organism evidence="8 9">
    <name type="scientific">Penicillium cataractarum</name>
    <dbReference type="NCBI Taxonomy" id="2100454"/>
    <lineage>
        <taxon>Eukaryota</taxon>
        <taxon>Fungi</taxon>
        <taxon>Dikarya</taxon>
        <taxon>Ascomycota</taxon>
        <taxon>Pezizomycotina</taxon>
        <taxon>Eurotiomycetes</taxon>
        <taxon>Eurotiomycetidae</taxon>
        <taxon>Eurotiales</taxon>
        <taxon>Aspergillaceae</taxon>
        <taxon>Penicillium</taxon>
    </lineage>
</organism>
<name>A0A9W9RJV7_9EURO</name>
<dbReference type="RefSeq" id="XP_056550159.1">
    <property type="nucleotide sequence ID" value="XM_056704199.1"/>
</dbReference>
<reference evidence="8" key="1">
    <citation type="submission" date="2022-11" db="EMBL/GenBank/DDBJ databases">
        <authorList>
            <person name="Petersen C."/>
        </authorList>
    </citation>
    <scope>NUCLEOTIDE SEQUENCE</scope>
    <source>
        <strain evidence="8">IBT 29864</strain>
    </source>
</reference>
<dbReference type="Proteomes" id="UP001147782">
    <property type="component" value="Unassembled WGS sequence"/>
</dbReference>
<dbReference type="EMBL" id="JAPZBS010000009">
    <property type="protein sequence ID" value="KAJ5358873.1"/>
    <property type="molecule type" value="Genomic_DNA"/>
</dbReference>
<dbReference type="OrthoDB" id="5429740at2759"/>
<dbReference type="InterPro" id="IPR049326">
    <property type="entry name" value="Rhodopsin_dom_fungi"/>
</dbReference>
<evidence type="ECO:0000259" key="7">
    <source>
        <dbReference type="Pfam" id="PF20684"/>
    </source>
</evidence>
<dbReference type="GeneID" id="81443378"/>
<evidence type="ECO:0000256" key="4">
    <source>
        <dbReference type="ARBA" id="ARBA00023136"/>
    </source>
</evidence>